<sequence length="60" mass="6507">MISKLLKRITRGTVKSASKSVKTAKVLPRKVSKTLNQTNEIVTASILLVIVGMKYGGYEG</sequence>
<evidence type="ECO:0000313" key="2">
    <source>
        <dbReference type="Proteomes" id="UP000249467"/>
    </source>
</evidence>
<dbReference type="Proteomes" id="UP000249467">
    <property type="component" value="Unassembled WGS sequence"/>
</dbReference>
<reference evidence="1 2" key="2">
    <citation type="submission" date="2018-06" db="EMBL/GenBank/DDBJ databases">
        <title>Metagenomic assembly of (sub)arctic Cyanobacteria and their associated microbiome from non-axenic cultures.</title>
        <authorList>
            <person name="Baurain D."/>
        </authorList>
    </citation>
    <scope>NUCLEOTIDE SEQUENCE [LARGE SCALE GENOMIC DNA]</scope>
    <source>
        <strain evidence="1">ULC066bin1</strain>
    </source>
</reference>
<evidence type="ECO:0000313" key="1">
    <source>
        <dbReference type="EMBL" id="PZO37661.1"/>
    </source>
</evidence>
<accession>A0A2W4XQ15</accession>
<name>A0A2W4XQ15_9CYAN</name>
<comment type="caution">
    <text evidence="1">The sequence shown here is derived from an EMBL/GenBank/DDBJ whole genome shotgun (WGS) entry which is preliminary data.</text>
</comment>
<organism evidence="1 2">
    <name type="scientific">Pseudanabaena frigida</name>
    <dbReference type="NCBI Taxonomy" id="945775"/>
    <lineage>
        <taxon>Bacteria</taxon>
        <taxon>Bacillati</taxon>
        <taxon>Cyanobacteriota</taxon>
        <taxon>Cyanophyceae</taxon>
        <taxon>Pseudanabaenales</taxon>
        <taxon>Pseudanabaenaceae</taxon>
        <taxon>Pseudanabaena</taxon>
    </lineage>
</organism>
<reference evidence="1 2" key="1">
    <citation type="submission" date="2018-04" db="EMBL/GenBank/DDBJ databases">
        <authorList>
            <person name="Go L.Y."/>
            <person name="Mitchell J.A."/>
        </authorList>
    </citation>
    <scope>NUCLEOTIDE SEQUENCE [LARGE SCALE GENOMIC DNA]</scope>
    <source>
        <strain evidence="1">ULC066bin1</strain>
    </source>
</reference>
<protein>
    <submittedName>
        <fullName evidence="1">Uncharacterized protein</fullName>
    </submittedName>
</protein>
<dbReference type="EMBL" id="QBML01000029">
    <property type="protein sequence ID" value="PZO37661.1"/>
    <property type="molecule type" value="Genomic_DNA"/>
</dbReference>
<gene>
    <name evidence="1" type="ORF">DCF19_18430</name>
</gene>
<proteinExistence type="predicted"/>
<dbReference type="AlphaFoldDB" id="A0A2W4XQ15"/>